<evidence type="ECO:0000313" key="2">
    <source>
        <dbReference type="EMBL" id="SDZ63023.1"/>
    </source>
</evidence>
<dbReference type="GeneID" id="94694330"/>
<feature type="region of interest" description="Disordered" evidence="1">
    <location>
        <begin position="61"/>
        <end position="106"/>
    </location>
</feature>
<gene>
    <name evidence="2" type="ORF">SAMN05421547_1584</name>
</gene>
<feature type="compositionally biased region" description="Low complexity" evidence="1">
    <location>
        <begin position="95"/>
        <end position="106"/>
    </location>
</feature>
<evidence type="ECO:0008006" key="4">
    <source>
        <dbReference type="Google" id="ProtNLM"/>
    </source>
</evidence>
<accession>A0A1H3UKQ6</accession>
<evidence type="ECO:0000256" key="1">
    <source>
        <dbReference type="SAM" id="MobiDB-lite"/>
    </source>
</evidence>
<sequence>MAHASIGGGNPAIRTALKPTRNKTALLKSLLWMGAAAGLAPDAQAVMKCLSDGKTWYQDAPCPQGTTAKPMQLDPPPASSRPLRDAMPTEPATKPASAPAPQAVSPSSMLEEEARMCLDWYQKKAGLPPGATYLSATKDRRVVTLVIAAPVSMTNHTGARVQGTTQTPASCEINGGKIDDGWTRTHARRGNWIQ</sequence>
<dbReference type="EMBL" id="FNPE01000058">
    <property type="protein sequence ID" value="SDZ63023.1"/>
    <property type="molecule type" value="Genomic_DNA"/>
</dbReference>
<reference evidence="2 3" key="1">
    <citation type="submission" date="2016-10" db="EMBL/GenBank/DDBJ databases">
        <authorList>
            <person name="de Groot N.N."/>
        </authorList>
    </citation>
    <scope>NUCLEOTIDE SEQUENCE [LARGE SCALE GENOMIC DNA]</scope>
    <source>
        <strain evidence="2 3">LMG 24775</strain>
    </source>
</reference>
<proteinExistence type="predicted"/>
<protein>
    <recommendedName>
        <fullName evidence="4">DUF4124 domain-containing protein</fullName>
    </recommendedName>
</protein>
<dbReference type="Proteomes" id="UP000183417">
    <property type="component" value="Unassembled WGS sequence"/>
</dbReference>
<organism evidence="2 3">
    <name type="scientific">Delftia lacustris</name>
    <dbReference type="NCBI Taxonomy" id="558537"/>
    <lineage>
        <taxon>Bacteria</taxon>
        <taxon>Pseudomonadati</taxon>
        <taxon>Pseudomonadota</taxon>
        <taxon>Betaproteobacteria</taxon>
        <taxon>Burkholderiales</taxon>
        <taxon>Comamonadaceae</taxon>
        <taxon>Delftia</taxon>
    </lineage>
</organism>
<dbReference type="RefSeq" id="WP_046240533.1">
    <property type="nucleotide sequence ID" value="NZ_CP141274.1"/>
</dbReference>
<name>A0A1H3UKQ6_9BURK</name>
<dbReference type="AlphaFoldDB" id="A0A1H3UKQ6"/>
<evidence type="ECO:0000313" key="3">
    <source>
        <dbReference type="Proteomes" id="UP000183417"/>
    </source>
</evidence>